<name>A0AAN4W2R0_9BACT</name>
<dbReference type="Proteomes" id="UP001310022">
    <property type="component" value="Unassembled WGS sequence"/>
</dbReference>
<proteinExistence type="predicted"/>
<gene>
    <name evidence="1" type="ORF">PEDI_39720</name>
</gene>
<dbReference type="RefSeq" id="WP_338238585.1">
    <property type="nucleotide sequence ID" value="NZ_BQKE01000002.1"/>
</dbReference>
<sequence>MDRSLFRGFHRYAMAGWRGSLSWSMTAALIGKIINDQEELKQTRFIPKPGGFAARQKSDFELKDHSTPAHIPDSIPWLRDGEVLLNSLLQP</sequence>
<keyword evidence="2" id="KW-1185">Reference proteome</keyword>
<accession>A0AAN4W2R0</accession>
<dbReference type="AlphaFoldDB" id="A0AAN4W2R0"/>
<reference evidence="1 2" key="1">
    <citation type="submission" date="2021-12" db="EMBL/GenBank/DDBJ databases">
        <title>Genome sequencing of bacteria with rrn-lacking chromosome and rrn-plasmid.</title>
        <authorList>
            <person name="Anda M."/>
            <person name="Iwasaki W."/>
        </authorList>
    </citation>
    <scope>NUCLEOTIDE SEQUENCE [LARGE SCALE GENOMIC DNA]</scope>
    <source>
        <strain evidence="1 2">NBRC 15940</strain>
    </source>
</reference>
<dbReference type="EMBL" id="BQKE01000002">
    <property type="protein sequence ID" value="GJM63420.1"/>
    <property type="molecule type" value="Genomic_DNA"/>
</dbReference>
<protein>
    <submittedName>
        <fullName evidence="1">Uncharacterized protein</fullName>
    </submittedName>
</protein>
<comment type="caution">
    <text evidence="1">The sequence shown here is derived from an EMBL/GenBank/DDBJ whole genome shotgun (WGS) entry which is preliminary data.</text>
</comment>
<evidence type="ECO:0000313" key="1">
    <source>
        <dbReference type="EMBL" id="GJM63420.1"/>
    </source>
</evidence>
<evidence type="ECO:0000313" key="2">
    <source>
        <dbReference type="Proteomes" id="UP001310022"/>
    </source>
</evidence>
<organism evidence="1 2">
    <name type="scientific">Persicobacter diffluens</name>
    <dbReference type="NCBI Taxonomy" id="981"/>
    <lineage>
        <taxon>Bacteria</taxon>
        <taxon>Pseudomonadati</taxon>
        <taxon>Bacteroidota</taxon>
        <taxon>Cytophagia</taxon>
        <taxon>Cytophagales</taxon>
        <taxon>Persicobacteraceae</taxon>
        <taxon>Persicobacter</taxon>
    </lineage>
</organism>